<proteinExistence type="predicted"/>
<dbReference type="EMBL" id="JAEPCR010000025">
    <property type="protein sequence ID" value="MCG7977833.1"/>
    <property type="molecule type" value="Genomic_DNA"/>
</dbReference>
<dbReference type="Proteomes" id="UP000886674">
    <property type="component" value="Unassembled WGS sequence"/>
</dbReference>
<name>A0A9E4TTD2_9GAMM</name>
<reference evidence="1" key="1">
    <citation type="journal article" date="2021" name="Proc. Natl. Acad. Sci. U.S.A.">
        <title>Global biogeography of chemosynthetic symbionts reveals both localized and globally distributed symbiont groups. .</title>
        <authorList>
            <person name="Osvatic J.T."/>
            <person name="Wilkins L.G.E."/>
            <person name="Leibrecht L."/>
            <person name="Leray M."/>
            <person name="Zauner S."/>
            <person name="Polzin J."/>
            <person name="Camacho Y."/>
            <person name="Gros O."/>
            <person name="van Gils J.A."/>
            <person name="Eisen J.A."/>
            <person name="Petersen J.M."/>
            <person name="Yuen B."/>
        </authorList>
    </citation>
    <scope>NUCLEOTIDE SEQUENCE</scope>
    <source>
        <strain evidence="1">MAGclacostrist055</strain>
    </source>
</reference>
<gene>
    <name evidence="1" type="ORF">JAY77_06760</name>
</gene>
<evidence type="ECO:0000313" key="2">
    <source>
        <dbReference type="Proteomes" id="UP000886674"/>
    </source>
</evidence>
<evidence type="ECO:0000313" key="1">
    <source>
        <dbReference type="EMBL" id="MCG7977833.1"/>
    </source>
</evidence>
<dbReference type="AlphaFoldDB" id="A0A9E4TTD2"/>
<protein>
    <submittedName>
        <fullName evidence="1">Uncharacterized protein</fullName>
    </submittedName>
</protein>
<organism evidence="1 2">
    <name type="scientific">Candidatus Thiodiazotropha taylori</name>
    <dbReference type="NCBI Taxonomy" id="2792791"/>
    <lineage>
        <taxon>Bacteria</taxon>
        <taxon>Pseudomonadati</taxon>
        <taxon>Pseudomonadota</taxon>
        <taxon>Gammaproteobacteria</taxon>
        <taxon>Chromatiales</taxon>
        <taxon>Sedimenticolaceae</taxon>
        <taxon>Candidatus Thiodiazotropha</taxon>
    </lineage>
</organism>
<sequence>MASPNQPMQGGHGEPFTSPLFYESMARFDHTTRHVILEPGSVSPGILALLQGRRCRLLVADAALALNRLSEKPQETESLLHQVEPLINDAGVEKIDTVLCWDLLNYLSLPLFNAFTARLAAIMAPAGMLHAYIHSAHNVMPRRPQRYSVLGDDLVARFDHDPPERKAPRYSYGDLDKHASGLRVARSMLLRNGIQEYLLRVKPE</sequence>
<accession>A0A9E4TTD2</accession>
<comment type="caution">
    <text evidence="1">The sequence shown here is derived from an EMBL/GenBank/DDBJ whole genome shotgun (WGS) entry which is preliminary data.</text>
</comment>